<reference evidence="1" key="1">
    <citation type="submission" date="2014-05" db="EMBL/GenBank/DDBJ databases">
        <authorList>
            <person name="Chronopoulou M."/>
        </authorList>
    </citation>
    <scope>NUCLEOTIDE SEQUENCE</scope>
    <source>
        <tissue evidence="1">Whole organism</tissue>
    </source>
</reference>
<dbReference type="EMBL" id="HACA01011651">
    <property type="protein sequence ID" value="CDW29012.1"/>
    <property type="molecule type" value="Transcribed_RNA"/>
</dbReference>
<evidence type="ECO:0000313" key="1">
    <source>
        <dbReference type="EMBL" id="CDW29012.1"/>
    </source>
</evidence>
<protein>
    <submittedName>
        <fullName evidence="1">Uncharacterized protein</fullName>
    </submittedName>
</protein>
<dbReference type="AlphaFoldDB" id="A0A0K2TTL6"/>
<sequence length="61" mass="7096">MEELNKTPRDVVKKLHQRQTLTVLYLGKDRNLLYKFRFITTKGCVIGACAPPESMRTHGYE</sequence>
<name>A0A0K2TTL6_LEPSM</name>
<organism evidence="1">
    <name type="scientific">Lepeophtheirus salmonis</name>
    <name type="common">Salmon louse</name>
    <name type="synonym">Caligus salmonis</name>
    <dbReference type="NCBI Taxonomy" id="72036"/>
    <lineage>
        <taxon>Eukaryota</taxon>
        <taxon>Metazoa</taxon>
        <taxon>Ecdysozoa</taxon>
        <taxon>Arthropoda</taxon>
        <taxon>Crustacea</taxon>
        <taxon>Multicrustacea</taxon>
        <taxon>Hexanauplia</taxon>
        <taxon>Copepoda</taxon>
        <taxon>Siphonostomatoida</taxon>
        <taxon>Caligidae</taxon>
        <taxon>Lepeophtheirus</taxon>
    </lineage>
</organism>
<accession>A0A0K2TTL6</accession>
<proteinExistence type="predicted"/>